<name>A0A2C5ZGS6_9HYPO</name>
<evidence type="ECO:0000313" key="1">
    <source>
        <dbReference type="EMBL" id="PHH79216.1"/>
    </source>
</evidence>
<organism evidence="1 2">
    <name type="scientific">Ophiocordyceps camponoti-rufipedis</name>
    <dbReference type="NCBI Taxonomy" id="2004952"/>
    <lineage>
        <taxon>Eukaryota</taxon>
        <taxon>Fungi</taxon>
        <taxon>Dikarya</taxon>
        <taxon>Ascomycota</taxon>
        <taxon>Pezizomycotina</taxon>
        <taxon>Sordariomycetes</taxon>
        <taxon>Hypocreomycetidae</taxon>
        <taxon>Hypocreales</taxon>
        <taxon>Ophiocordycipitaceae</taxon>
        <taxon>Ophiocordyceps</taxon>
    </lineage>
</organism>
<keyword evidence="2" id="KW-1185">Reference proteome</keyword>
<reference evidence="1 2" key="1">
    <citation type="submission" date="2017-06" db="EMBL/GenBank/DDBJ databases">
        <title>Ant-infecting Ophiocordyceps genomes reveal a high diversity of potential behavioral manipulation genes and a possible major role for enterotoxins.</title>
        <authorList>
            <person name="De Bekker C."/>
            <person name="Evans H.C."/>
            <person name="Brachmann A."/>
            <person name="Hughes D.P."/>
        </authorList>
    </citation>
    <scope>NUCLEOTIDE SEQUENCE [LARGE SCALE GENOMIC DNA]</scope>
    <source>
        <strain evidence="1 2">Map16</strain>
    </source>
</reference>
<protein>
    <submittedName>
        <fullName evidence="1">Uncharacterized protein</fullName>
    </submittedName>
</protein>
<proteinExistence type="predicted"/>
<dbReference type="STRING" id="2004952.A0A2C5ZGS6"/>
<sequence length="521" mass="58171">MSNPKLLFRVHRERAALIQSLDDDEALETLADFNDDPSDPHKIDRITGSVEDVDMSIKILGEALEQLTDPYAEARIHVISNATCALLEAENIPISREIPHLAKTLKMLFECRYKWFEKTQSAEHKEMTIEALNKVVNSVSDCTTRYKIWTMAEGLSYRFQLTGCLEDLDAAIEALADLVEDPDASSTTCKDNLTKIYYICRLAEELMRRLYATYSREGLVRLVTVVQEGCCCESDSPAARLRLALLAVHAAMSLGEWGVSHYFHKKALKLLPLVTARSLKHSDGHYNLGMDSPSGIISSSRAAALALNSGRSAQQALRLVELGRGVVASMLFEMHGDISQFREKHPDLTRESESLRDELGMPWSMEAASGNPSHIIGVIALAARSQRRRETESGSTRRLCWSGFGTSLRDLFSMLLATNSQFLAIIGLMLRGSKTVIDRVRSSYATTIKTLLQARRHHLIRGHAESRKAVLVAMEDTPDLGRLHHAVDEVNVVRDLCRSLKVDPITPSPHKDDVLRHLQDC</sequence>
<dbReference type="OrthoDB" id="9991317at2759"/>
<gene>
    <name evidence="1" type="ORF">CDD80_5383</name>
</gene>
<dbReference type="EMBL" id="NJES01000053">
    <property type="protein sequence ID" value="PHH79216.1"/>
    <property type="molecule type" value="Genomic_DNA"/>
</dbReference>
<dbReference type="Proteomes" id="UP000226431">
    <property type="component" value="Unassembled WGS sequence"/>
</dbReference>
<evidence type="ECO:0000313" key="2">
    <source>
        <dbReference type="Proteomes" id="UP000226431"/>
    </source>
</evidence>
<dbReference type="AlphaFoldDB" id="A0A2C5ZGS6"/>
<accession>A0A2C5ZGS6</accession>
<comment type="caution">
    <text evidence="1">The sequence shown here is derived from an EMBL/GenBank/DDBJ whole genome shotgun (WGS) entry which is preliminary data.</text>
</comment>